<dbReference type="Gene3D" id="2.60.200.40">
    <property type="match status" value="1"/>
</dbReference>
<keyword evidence="12 23" id="KW-0418">Kinase</keyword>
<dbReference type="EMBL" id="QNGE01000848">
    <property type="protein sequence ID" value="KAA3679096.1"/>
    <property type="molecule type" value="Genomic_DNA"/>
</dbReference>
<organism evidence="26 27">
    <name type="scientific">Paragonimus westermani</name>
    <dbReference type="NCBI Taxonomy" id="34504"/>
    <lineage>
        <taxon>Eukaryota</taxon>
        <taxon>Metazoa</taxon>
        <taxon>Spiralia</taxon>
        <taxon>Lophotrochozoa</taxon>
        <taxon>Platyhelminthes</taxon>
        <taxon>Trematoda</taxon>
        <taxon>Digenea</taxon>
        <taxon>Plagiorchiida</taxon>
        <taxon>Troglotremata</taxon>
        <taxon>Troglotrematidae</taxon>
        <taxon>Paragonimus</taxon>
    </lineage>
</organism>
<dbReference type="Pfam" id="PF00781">
    <property type="entry name" value="DAGK_cat"/>
    <property type="match status" value="1"/>
</dbReference>
<evidence type="ECO:0000259" key="25">
    <source>
        <dbReference type="PROSITE" id="PS50146"/>
    </source>
</evidence>
<evidence type="ECO:0000313" key="26">
    <source>
        <dbReference type="EMBL" id="KAA3679096.1"/>
    </source>
</evidence>
<evidence type="ECO:0000256" key="4">
    <source>
        <dbReference type="ARBA" id="ARBA00004514"/>
    </source>
</evidence>
<evidence type="ECO:0000256" key="18">
    <source>
        <dbReference type="ARBA" id="ARBA00023273"/>
    </source>
</evidence>
<keyword evidence="7" id="KW-1003">Cell membrane</keyword>
<evidence type="ECO:0000256" key="19">
    <source>
        <dbReference type="ARBA" id="ARBA00023371"/>
    </source>
</evidence>
<comment type="catalytic activity">
    <reaction evidence="21">
        <text>a 1,2-diacyl-sn-glycerol + ATP = a 1,2-diacyl-sn-glycero-3-phosphate + ADP + H(+)</text>
        <dbReference type="Rhea" id="RHEA:10272"/>
        <dbReference type="ChEBI" id="CHEBI:15378"/>
        <dbReference type="ChEBI" id="CHEBI:17815"/>
        <dbReference type="ChEBI" id="CHEBI:30616"/>
        <dbReference type="ChEBI" id="CHEBI:58608"/>
        <dbReference type="ChEBI" id="CHEBI:456216"/>
        <dbReference type="EC" id="2.7.1.107"/>
    </reaction>
    <physiologicalReaction direction="left-to-right" evidence="21">
        <dbReference type="Rhea" id="RHEA:10273"/>
    </physiologicalReaction>
</comment>
<evidence type="ECO:0000313" key="27">
    <source>
        <dbReference type="Proteomes" id="UP000324629"/>
    </source>
</evidence>
<evidence type="ECO:0000256" key="11">
    <source>
        <dbReference type="ARBA" id="ARBA00022741"/>
    </source>
</evidence>
<evidence type="ECO:0000256" key="22">
    <source>
        <dbReference type="ARBA" id="ARBA00060536"/>
    </source>
</evidence>
<evidence type="ECO:0000256" key="3">
    <source>
        <dbReference type="ARBA" id="ARBA00004316"/>
    </source>
</evidence>
<dbReference type="SMART" id="SM00045">
    <property type="entry name" value="DAGKa"/>
    <property type="match status" value="1"/>
</dbReference>
<dbReference type="InterPro" id="IPR000756">
    <property type="entry name" value="Diacylglycerol_kin_accessory"/>
</dbReference>
<evidence type="ECO:0000256" key="13">
    <source>
        <dbReference type="ARBA" id="ARBA00022840"/>
    </source>
</evidence>
<keyword evidence="27" id="KW-1185">Reference proteome</keyword>
<dbReference type="GO" id="GO:0005634">
    <property type="term" value="C:nucleus"/>
    <property type="evidence" value="ECO:0007669"/>
    <property type="project" value="UniProtKB-SubCell"/>
</dbReference>
<dbReference type="PROSITE" id="PS50146">
    <property type="entry name" value="DAGK"/>
    <property type="match status" value="1"/>
</dbReference>
<evidence type="ECO:0000256" key="14">
    <source>
        <dbReference type="ARBA" id="ARBA00023043"/>
    </source>
</evidence>
<dbReference type="InterPro" id="IPR001206">
    <property type="entry name" value="Diacylglycerol_kinase_cat_dom"/>
</dbReference>
<dbReference type="PANTHER" id="PTHR11255">
    <property type="entry name" value="DIACYLGLYCEROL KINASE"/>
    <property type="match status" value="1"/>
</dbReference>
<comment type="subcellular location">
    <subcellularLocation>
        <location evidence="2">Cell membrane</location>
    </subcellularLocation>
    <subcellularLocation>
        <location evidence="3">Cell projection</location>
    </subcellularLocation>
    <subcellularLocation>
        <location evidence="4">Cytoplasm</location>
        <location evidence="4">Cytosol</location>
    </subcellularLocation>
    <subcellularLocation>
        <location evidence="1">Nucleus</location>
    </subcellularLocation>
</comment>
<dbReference type="Proteomes" id="UP000324629">
    <property type="component" value="Unassembled WGS sequence"/>
</dbReference>
<comment type="similarity">
    <text evidence="6 23">Belongs to the eukaryotic diacylglycerol kinase family.</text>
</comment>
<evidence type="ECO:0000256" key="2">
    <source>
        <dbReference type="ARBA" id="ARBA00004236"/>
    </source>
</evidence>
<comment type="catalytic activity">
    <reaction evidence="20">
        <text>1-octadecanoyl-2-(5Z,8Z,11Z,14Z-eicosatetraenoyl)-sn-glycerol + ATP = 1-octadecanoyl-2-(5Z,8Z,11Z,14Z-eicosatetraenoyl)-sn-glycero-3-phosphate + ADP + H(+)</text>
        <dbReference type="Rhea" id="RHEA:40323"/>
        <dbReference type="ChEBI" id="CHEBI:15378"/>
        <dbReference type="ChEBI" id="CHEBI:30616"/>
        <dbReference type="ChEBI" id="CHEBI:75728"/>
        <dbReference type="ChEBI" id="CHEBI:77091"/>
        <dbReference type="ChEBI" id="CHEBI:456216"/>
    </reaction>
    <physiologicalReaction direction="left-to-right" evidence="20">
        <dbReference type="Rhea" id="RHEA:40324"/>
    </physiologicalReaction>
</comment>
<dbReference type="GO" id="GO:0005829">
    <property type="term" value="C:cytosol"/>
    <property type="evidence" value="ECO:0007669"/>
    <property type="project" value="UniProtKB-SubCell"/>
</dbReference>
<dbReference type="SUPFAM" id="SSF111331">
    <property type="entry name" value="NAD kinase/diacylglycerol kinase-like"/>
    <property type="match status" value="1"/>
</dbReference>
<feature type="domain" description="DAGKc" evidence="25">
    <location>
        <begin position="1"/>
        <end position="134"/>
    </location>
</feature>
<evidence type="ECO:0000256" key="7">
    <source>
        <dbReference type="ARBA" id="ARBA00022475"/>
    </source>
</evidence>
<name>A0A5J4NU15_9TREM</name>
<comment type="caution">
    <text evidence="26">The sequence shown here is derived from an EMBL/GenBank/DDBJ whole genome shotgun (WGS) entry which is preliminary data.</text>
</comment>
<evidence type="ECO:0000256" key="10">
    <source>
        <dbReference type="ARBA" id="ARBA00022737"/>
    </source>
</evidence>
<accession>A0A5J4NU15</accession>
<keyword evidence="8" id="KW-0963">Cytoplasm</keyword>
<dbReference type="PANTHER" id="PTHR11255:SF80">
    <property type="entry name" value="EYE-SPECIFIC DIACYLGLYCEROL KINASE"/>
    <property type="match status" value="1"/>
</dbReference>
<evidence type="ECO:0000256" key="16">
    <source>
        <dbReference type="ARBA" id="ARBA00023136"/>
    </source>
</evidence>
<evidence type="ECO:0000256" key="21">
    <source>
        <dbReference type="ARBA" id="ARBA00023411"/>
    </source>
</evidence>
<dbReference type="InterPro" id="IPR037607">
    <property type="entry name" value="DGK"/>
</dbReference>
<protein>
    <recommendedName>
        <fullName evidence="23">Diacylglycerol kinase</fullName>
        <shortName evidence="23">DAG kinase</shortName>
        <ecNumber evidence="23">2.7.1.107</ecNumber>
    </recommendedName>
</protein>
<dbReference type="SMART" id="SM00046">
    <property type="entry name" value="DAGKc"/>
    <property type="match status" value="1"/>
</dbReference>
<feature type="region of interest" description="Disordered" evidence="24">
    <location>
        <begin position="668"/>
        <end position="693"/>
    </location>
</feature>
<evidence type="ECO:0000256" key="23">
    <source>
        <dbReference type="RuleBase" id="RU361128"/>
    </source>
</evidence>
<comment type="pathway">
    <text evidence="22">Glycerolipid metabolism.</text>
</comment>
<evidence type="ECO:0000256" key="9">
    <source>
        <dbReference type="ARBA" id="ARBA00022679"/>
    </source>
</evidence>
<evidence type="ECO:0000256" key="5">
    <source>
        <dbReference type="ARBA" id="ARBA00005175"/>
    </source>
</evidence>
<dbReference type="Pfam" id="PF23578">
    <property type="entry name" value="DGKI"/>
    <property type="match status" value="1"/>
</dbReference>
<evidence type="ECO:0000256" key="8">
    <source>
        <dbReference type="ARBA" id="ARBA00022490"/>
    </source>
</evidence>
<dbReference type="InterPro" id="IPR017438">
    <property type="entry name" value="ATP-NAD_kinase_N"/>
</dbReference>
<keyword evidence="17" id="KW-0539">Nucleus</keyword>
<evidence type="ECO:0000256" key="20">
    <source>
        <dbReference type="ARBA" id="ARBA00023400"/>
    </source>
</evidence>
<evidence type="ECO:0000256" key="15">
    <source>
        <dbReference type="ARBA" id="ARBA00023098"/>
    </source>
</evidence>
<evidence type="ECO:0000256" key="24">
    <source>
        <dbReference type="SAM" id="MobiDB-lite"/>
    </source>
</evidence>
<dbReference type="Gene3D" id="3.40.50.10330">
    <property type="entry name" value="Probable inorganic polyphosphate/atp-NAD kinase, domain 1"/>
    <property type="match status" value="1"/>
</dbReference>
<gene>
    <name evidence="26" type="ORF">DEA37_0015078</name>
</gene>
<keyword evidence="13 23" id="KW-0067">ATP-binding</keyword>
<dbReference type="FunFam" id="3.40.50.10330:FF:000002">
    <property type="entry name" value="Diacylglycerol kinase"/>
    <property type="match status" value="1"/>
</dbReference>
<proteinExistence type="inferred from homology"/>
<evidence type="ECO:0000256" key="12">
    <source>
        <dbReference type="ARBA" id="ARBA00022777"/>
    </source>
</evidence>
<keyword evidence="10" id="KW-0677">Repeat</keyword>
<comment type="catalytic activity">
    <reaction evidence="19">
        <text>1,2-di-(9Z-octadecenoyl)-sn-glycerol + ATP = 1,2-di-(9Z-octadecenoyl)-sn-glycero-3-phosphate + ADP + H(+)</text>
        <dbReference type="Rhea" id="RHEA:40327"/>
        <dbReference type="ChEBI" id="CHEBI:15378"/>
        <dbReference type="ChEBI" id="CHEBI:30616"/>
        <dbReference type="ChEBI" id="CHEBI:52333"/>
        <dbReference type="ChEBI" id="CHEBI:74546"/>
        <dbReference type="ChEBI" id="CHEBI:456216"/>
    </reaction>
    <physiologicalReaction direction="left-to-right" evidence="19">
        <dbReference type="Rhea" id="RHEA:40328"/>
    </physiologicalReaction>
</comment>
<keyword evidence="14" id="KW-0040">ANK repeat</keyword>
<evidence type="ECO:0000256" key="6">
    <source>
        <dbReference type="ARBA" id="ARBA00009280"/>
    </source>
</evidence>
<keyword evidence="11 23" id="KW-0547">Nucleotide-binding</keyword>
<dbReference type="EC" id="2.7.1.107" evidence="23"/>
<dbReference type="GO" id="GO:0007200">
    <property type="term" value="P:phospholipase C-activating G protein-coupled receptor signaling pathway"/>
    <property type="evidence" value="ECO:0007669"/>
    <property type="project" value="InterPro"/>
</dbReference>
<comment type="pathway">
    <text evidence="5">Lipid metabolism; glycerolipid metabolism.</text>
</comment>
<keyword evidence="18" id="KW-0966">Cell projection</keyword>
<keyword evidence="16" id="KW-0472">Membrane</keyword>
<dbReference type="GO" id="GO:0005886">
    <property type="term" value="C:plasma membrane"/>
    <property type="evidence" value="ECO:0007669"/>
    <property type="project" value="UniProtKB-SubCell"/>
</dbReference>
<evidence type="ECO:0000256" key="17">
    <source>
        <dbReference type="ARBA" id="ARBA00023242"/>
    </source>
</evidence>
<reference evidence="26 27" key="1">
    <citation type="journal article" date="2019" name="Gigascience">
        <title>Whole-genome sequence of the oriental lung fluke Paragonimus westermani.</title>
        <authorList>
            <person name="Oey H."/>
            <person name="Zakrzewski M."/>
            <person name="Narain K."/>
            <person name="Devi K.R."/>
            <person name="Agatsuma T."/>
            <person name="Nawaratna S."/>
            <person name="Gobert G.N."/>
            <person name="Jones M.K."/>
            <person name="Ragan M.A."/>
            <person name="McManus D.P."/>
            <person name="Krause L."/>
        </authorList>
    </citation>
    <scope>NUCLEOTIDE SEQUENCE [LARGE SCALE GENOMIC DNA]</scope>
    <source>
        <strain evidence="26 27">IND2009</strain>
    </source>
</reference>
<keyword evidence="15" id="KW-0443">Lipid metabolism</keyword>
<dbReference type="GO" id="GO:0006629">
    <property type="term" value="P:lipid metabolic process"/>
    <property type="evidence" value="ECO:0007669"/>
    <property type="project" value="UniProtKB-KW"/>
</dbReference>
<keyword evidence="9 23" id="KW-0808">Transferase</keyword>
<dbReference type="GO" id="GO:0042995">
    <property type="term" value="C:cell projection"/>
    <property type="evidence" value="ECO:0007669"/>
    <property type="project" value="UniProtKB-SubCell"/>
</dbReference>
<dbReference type="Pfam" id="PF00609">
    <property type="entry name" value="DAGK_acc"/>
    <property type="match status" value="1"/>
</dbReference>
<dbReference type="AlphaFoldDB" id="A0A5J4NU15"/>
<dbReference type="InterPro" id="IPR016064">
    <property type="entry name" value="NAD/diacylglycerol_kinase_sf"/>
</dbReference>
<dbReference type="GO" id="GO:0005524">
    <property type="term" value="F:ATP binding"/>
    <property type="evidence" value="ECO:0007669"/>
    <property type="project" value="UniProtKB-KW"/>
</dbReference>
<dbReference type="GO" id="GO:0004143">
    <property type="term" value="F:ATP-dependent diacylglycerol kinase activity"/>
    <property type="evidence" value="ECO:0007669"/>
    <property type="project" value="UniProtKB-EC"/>
</dbReference>
<evidence type="ECO:0000256" key="1">
    <source>
        <dbReference type="ARBA" id="ARBA00004123"/>
    </source>
</evidence>
<dbReference type="FunFam" id="2.60.200.40:FF:000002">
    <property type="entry name" value="Diacylglycerol kinase"/>
    <property type="match status" value="1"/>
</dbReference>
<dbReference type="InterPro" id="IPR056383">
    <property type="entry name" value="DGKI-like_dom"/>
</dbReference>
<sequence length="720" mass="80027">MRKPLLVFINPKSGGNQGLSLLRKFQWMLNPRQVFDLSQGGPRMGLELFNRVPNLRVLVCGGDGTVGWVFSTIDELELSPPPPVAVLPLGTGNDLARTLHWGSGYTDEPKSKILRSVANGEIIALDRWHVDCEQRSDLLEGASSAVMADDEDGRSIGLVRTTLPLTVFNNYFSLGADAATALEFHECREANPEKFTSRLKNKMFYAGCGGKDLLRRCWRDLSEHITLVCDGKDMTPLIRSLRPHVILFLNIPKYGSGTLPWGHAPATAGFKPPRIDDGLLEVIGLSSTTLALLQVGGHGDRICQCREVTLTTDKVIPVQMDGEPCRLLPAKVEIRCSHQALVVEKRGRRSSSLSRNNSKDFLEKRGTCGYAWLHIFVISLRDYEAIAEDALVLRHLAAYYGSISVTFEATVSKMRRTVEAFNDLFDPVAATETDQHEDKRAARSEKPLFRLSNSWLFVDSTTAASRFFRIDSMRESVHFITDICNMEELFLIDNQMDSRLVQQKSAENQVTAKTETPVMNEPTLIGSCKTKQAEQIGLKLDGMYDGNSNCFLASTVSDQSPSNMEPVNSKDAIPCEKIEEMRVTSMQPNNVGSLNSTHAPSVMNQQVEQTVSEATDSSSLKLLRGSLDDTHLIRSRRRLIMKDDEEQSSAVRDWLNLEVRQLSYSSSRSGQTSVVDLTGSDTEGANQQTERAQRSSVCLISADYEDDEASFQARLNKGEF</sequence>